<reference evidence="1" key="1">
    <citation type="submission" date="2014-12" db="EMBL/GenBank/DDBJ databases">
        <title>Insight into the proteome of Arion vulgaris.</title>
        <authorList>
            <person name="Aradska J."/>
            <person name="Bulat T."/>
            <person name="Smidak R."/>
            <person name="Sarate P."/>
            <person name="Gangsoo J."/>
            <person name="Sialana F."/>
            <person name="Bilban M."/>
            <person name="Lubec G."/>
        </authorList>
    </citation>
    <scope>NUCLEOTIDE SEQUENCE</scope>
    <source>
        <tissue evidence="1">Skin</tissue>
    </source>
</reference>
<sequence>MITARREVCMVNLNHIINHKENYPFRTHHMQLTSTSLQGEIRAILTPNPTHTRKNYSHIDSEPNAYPLQRQIRALFDSKLNTYY</sequence>
<organism evidence="1">
    <name type="scientific">Arion vulgaris</name>
    <dbReference type="NCBI Taxonomy" id="1028688"/>
    <lineage>
        <taxon>Eukaryota</taxon>
        <taxon>Metazoa</taxon>
        <taxon>Spiralia</taxon>
        <taxon>Lophotrochozoa</taxon>
        <taxon>Mollusca</taxon>
        <taxon>Gastropoda</taxon>
        <taxon>Heterobranchia</taxon>
        <taxon>Euthyneura</taxon>
        <taxon>Panpulmonata</taxon>
        <taxon>Eupulmonata</taxon>
        <taxon>Stylommatophora</taxon>
        <taxon>Helicina</taxon>
        <taxon>Arionoidea</taxon>
        <taxon>Arionidae</taxon>
        <taxon>Arion</taxon>
    </lineage>
</organism>
<name>A0A0B7AXP5_9EUPU</name>
<accession>A0A0B7AXP5</accession>
<proteinExistence type="predicted"/>
<gene>
    <name evidence="1" type="primary">ORF150132</name>
</gene>
<dbReference type="AlphaFoldDB" id="A0A0B7AXP5"/>
<dbReference type="EMBL" id="HACG01038899">
    <property type="protein sequence ID" value="CEK85764.1"/>
    <property type="molecule type" value="Transcribed_RNA"/>
</dbReference>
<evidence type="ECO:0000313" key="1">
    <source>
        <dbReference type="EMBL" id="CEK85764.1"/>
    </source>
</evidence>
<protein>
    <submittedName>
        <fullName evidence="1">Uncharacterized protein</fullName>
    </submittedName>
</protein>